<dbReference type="Pfam" id="PF00480">
    <property type="entry name" value="ROK"/>
    <property type="match status" value="1"/>
</dbReference>
<keyword evidence="2" id="KW-0808">Transferase</keyword>
<dbReference type="PANTHER" id="PTHR18964:SF149">
    <property type="entry name" value="BIFUNCTIONAL UDP-N-ACETYLGLUCOSAMINE 2-EPIMERASE_N-ACETYLMANNOSAMINE KINASE"/>
    <property type="match status" value="1"/>
</dbReference>
<dbReference type="Proteomes" id="UP000182409">
    <property type="component" value="Unassembled WGS sequence"/>
</dbReference>
<name>A0A1H4P9X0_9BACT</name>
<dbReference type="InterPro" id="IPR043129">
    <property type="entry name" value="ATPase_NBD"/>
</dbReference>
<accession>A0A1H4P9X0</accession>
<proteinExistence type="inferred from homology"/>
<dbReference type="SUPFAM" id="SSF53067">
    <property type="entry name" value="Actin-like ATPase domain"/>
    <property type="match status" value="1"/>
</dbReference>
<gene>
    <name evidence="2" type="ORF">SAMN05443244_2499</name>
</gene>
<dbReference type="CDD" id="cd23763">
    <property type="entry name" value="ASKHA_ATPase_ROK"/>
    <property type="match status" value="1"/>
</dbReference>
<dbReference type="InterPro" id="IPR036390">
    <property type="entry name" value="WH_DNA-bd_sf"/>
</dbReference>
<evidence type="ECO:0000313" key="3">
    <source>
        <dbReference type="Proteomes" id="UP000182409"/>
    </source>
</evidence>
<dbReference type="SUPFAM" id="SSF46785">
    <property type="entry name" value="Winged helix' DNA-binding domain"/>
    <property type="match status" value="1"/>
</dbReference>
<keyword evidence="2" id="KW-0418">Kinase</keyword>
<dbReference type="EMBL" id="FNSD01000001">
    <property type="protein sequence ID" value="SEC04227.1"/>
    <property type="molecule type" value="Genomic_DNA"/>
</dbReference>
<dbReference type="InterPro" id="IPR036388">
    <property type="entry name" value="WH-like_DNA-bd_sf"/>
</dbReference>
<dbReference type="Gene3D" id="3.30.420.40">
    <property type="match status" value="2"/>
</dbReference>
<dbReference type="Pfam" id="PF13412">
    <property type="entry name" value="HTH_24"/>
    <property type="match status" value="1"/>
</dbReference>
<reference evidence="2 3" key="1">
    <citation type="submission" date="2016-10" db="EMBL/GenBank/DDBJ databases">
        <authorList>
            <person name="de Groot N.N."/>
        </authorList>
    </citation>
    <scope>NUCLEOTIDE SEQUENCE [LARGE SCALE GENOMIC DNA]</scope>
    <source>
        <strain evidence="2 3">AB35.6</strain>
    </source>
</reference>
<comment type="similarity">
    <text evidence="1">Belongs to the ROK (NagC/XylR) family.</text>
</comment>
<dbReference type="PANTHER" id="PTHR18964">
    <property type="entry name" value="ROK (REPRESSOR, ORF, KINASE) FAMILY"/>
    <property type="match status" value="1"/>
</dbReference>
<sequence>MFLINSVHTMPPTLLPLSPSAPGEPHAVEAARPPHLREANCRALLRLLRKSSPCSKADLVRSSGLSAPTVAAAVAQLAEYGLVEPIGEGKSSGGRPPDLLQFNASHAYVAGADIGGTYLRMMLADLHGTTVATWEARLKAGRKTPGAVVSQMREGLTTMAESANAVGRVRHITVGAPGITDVRNGVVKAAPNLQDWNDVPLQFLLEKDLGVQAAVENDVNLAAVGERSRGIAHDARDFVFIAMGTGVGAGIYVEGSLHHGATWSAGEIGYLPVAGMPRETMRLNETGQLERIIGGAGIEDTWKAALLREGLHEGSLQRLRASQIFDLAGDSTRDGHALALEIVNSTARILADAISILGLLYDPKLVVLGGGVGSHEILRTSTENFLRKNELAQTVLRISSLGKQAQLFGAISLSLAAIEAGLFC</sequence>
<evidence type="ECO:0000256" key="1">
    <source>
        <dbReference type="ARBA" id="ARBA00006479"/>
    </source>
</evidence>
<dbReference type="GO" id="GO:0016301">
    <property type="term" value="F:kinase activity"/>
    <property type="evidence" value="ECO:0007669"/>
    <property type="project" value="UniProtKB-KW"/>
</dbReference>
<evidence type="ECO:0000313" key="2">
    <source>
        <dbReference type="EMBL" id="SEC04227.1"/>
    </source>
</evidence>
<dbReference type="AlphaFoldDB" id="A0A1H4P9X0"/>
<organism evidence="2 3">
    <name type="scientific">Terriglobus roseus</name>
    <dbReference type="NCBI Taxonomy" id="392734"/>
    <lineage>
        <taxon>Bacteria</taxon>
        <taxon>Pseudomonadati</taxon>
        <taxon>Acidobacteriota</taxon>
        <taxon>Terriglobia</taxon>
        <taxon>Terriglobales</taxon>
        <taxon>Acidobacteriaceae</taxon>
        <taxon>Terriglobus</taxon>
    </lineage>
</organism>
<protein>
    <submittedName>
        <fullName evidence="2">Glucokinase</fullName>
    </submittedName>
</protein>
<dbReference type="InterPro" id="IPR000600">
    <property type="entry name" value="ROK"/>
</dbReference>
<dbReference type="Gene3D" id="1.10.10.10">
    <property type="entry name" value="Winged helix-like DNA-binding domain superfamily/Winged helix DNA-binding domain"/>
    <property type="match status" value="1"/>
</dbReference>